<accession>A0AA88PY04</accession>
<proteinExistence type="inferred from homology"/>
<dbReference type="FunFam" id="3.10.200.10:FF:000003">
    <property type="entry name" value="Carbonic anhydrase 12"/>
    <property type="match status" value="1"/>
</dbReference>
<keyword evidence="8" id="KW-0732">Signal</keyword>
<gene>
    <name evidence="10" type="ORF">Q8A67_008110</name>
</gene>
<keyword evidence="3" id="KW-0479">Metal-binding</keyword>
<dbReference type="GO" id="GO:0004089">
    <property type="term" value="F:carbonate dehydratase activity"/>
    <property type="evidence" value="ECO:0007669"/>
    <property type="project" value="UniProtKB-EC"/>
</dbReference>
<dbReference type="Gene3D" id="3.10.200.10">
    <property type="entry name" value="Alpha carbonic anhydrase"/>
    <property type="match status" value="1"/>
</dbReference>
<dbReference type="PANTHER" id="PTHR18952">
    <property type="entry name" value="CARBONIC ANHYDRASE"/>
    <property type="match status" value="1"/>
</dbReference>
<evidence type="ECO:0000256" key="1">
    <source>
        <dbReference type="ARBA" id="ARBA00010718"/>
    </source>
</evidence>
<protein>
    <recommendedName>
        <fullName evidence="2">carbonic anhydrase</fullName>
        <ecNumber evidence="2">4.2.1.1</ecNumber>
    </recommendedName>
</protein>
<evidence type="ECO:0000256" key="6">
    <source>
        <dbReference type="ARBA" id="ARBA00023239"/>
    </source>
</evidence>
<feature type="compositionally biased region" description="Polar residues" evidence="7">
    <location>
        <begin position="316"/>
        <end position="333"/>
    </location>
</feature>
<name>A0AA88PY04_9TELE</name>
<evidence type="ECO:0000256" key="7">
    <source>
        <dbReference type="SAM" id="MobiDB-lite"/>
    </source>
</evidence>
<feature type="region of interest" description="Disordered" evidence="7">
    <location>
        <begin position="306"/>
        <end position="333"/>
    </location>
</feature>
<feature type="domain" description="Alpha-carbonic anhydrase" evidence="9">
    <location>
        <begin position="24"/>
        <end position="285"/>
    </location>
</feature>
<keyword evidence="11" id="KW-1185">Reference proteome</keyword>
<evidence type="ECO:0000256" key="4">
    <source>
        <dbReference type="ARBA" id="ARBA00022833"/>
    </source>
</evidence>
<dbReference type="PROSITE" id="PS51144">
    <property type="entry name" value="ALPHA_CA_2"/>
    <property type="match status" value="1"/>
</dbReference>
<dbReference type="AlphaFoldDB" id="A0AA88PY04"/>
<dbReference type="GO" id="GO:0005886">
    <property type="term" value="C:plasma membrane"/>
    <property type="evidence" value="ECO:0007669"/>
    <property type="project" value="TreeGrafter"/>
</dbReference>
<sequence length="432" mass="47777">MDFVWITVALFPFYKCVECSGTAKEWTYTGAVGQPEWAEFFPECGGSNQSPVNVDTLQTLYDPTLIPVQPLGYNQHGKRPFILYNNGHTVQMALPHWMGVAGLPWHYSAVQLHLHWGSKVGVATGSEHTINGQSTAAELHIVHYNTEIYANMSEAKTQENGLAVLAILIEAGKDVNEGYGSILNYLGHIRYAGQNVAIPAFDIESLLPDNLSQYFRYNGSLTTPPCHQSVLWTIFNERVKISHSQLTKLQTVLYSSKVDGAEPIALQDNYRTTQPLNYRTVLSSFIPGRSEKESFQKVTASGAATDASRFQDTDTNDSSQVCSGETSTSQMGTMPNDLSAIDELPSQPVMAVFPHTEFAGKNRCFSQKWAFLSEDGQHEESLEGVERVVYAMEATEAMGAEMLARLKLVTKEDVFKTKRSAPARMACPHETA</sequence>
<feature type="signal peptide" evidence="8">
    <location>
        <begin position="1"/>
        <end position="19"/>
    </location>
</feature>
<dbReference type="Proteomes" id="UP001187343">
    <property type="component" value="Unassembled WGS sequence"/>
</dbReference>
<evidence type="ECO:0000256" key="5">
    <source>
        <dbReference type="ARBA" id="ARBA00023180"/>
    </source>
</evidence>
<dbReference type="InterPro" id="IPR001148">
    <property type="entry name" value="CA_dom"/>
</dbReference>
<reference evidence="10" key="1">
    <citation type="submission" date="2023-08" db="EMBL/GenBank/DDBJ databases">
        <title>Chromosome-level Genome Assembly of mud carp (Cirrhinus molitorella).</title>
        <authorList>
            <person name="Liu H."/>
        </authorList>
    </citation>
    <scope>NUCLEOTIDE SEQUENCE</scope>
    <source>
        <strain evidence="10">Prfri</strain>
        <tissue evidence="10">Muscle</tissue>
    </source>
</reference>
<keyword evidence="6" id="KW-0456">Lyase</keyword>
<feature type="chain" id="PRO_5041704608" description="carbonic anhydrase" evidence="8">
    <location>
        <begin position="20"/>
        <end position="432"/>
    </location>
</feature>
<dbReference type="GO" id="GO:0008270">
    <property type="term" value="F:zinc ion binding"/>
    <property type="evidence" value="ECO:0007669"/>
    <property type="project" value="InterPro"/>
</dbReference>
<dbReference type="EMBL" id="JAUYZG010000007">
    <property type="protein sequence ID" value="KAK2903397.1"/>
    <property type="molecule type" value="Genomic_DNA"/>
</dbReference>
<evidence type="ECO:0000313" key="11">
    <source>
        <dbReference type="Proteomes" id="UP001187343"/>
    </source>
</evidence>
<evidence type="ECO:0000256" key="3">
    <source>
        <dbReference type="ARBA" id="ARBA00022723"/>
    </source>
</evidence>
<dbReference type="SMART" id="SM01057">
    <property type="entry name" value="Carb_anhydrase"/>
    <property type="match status" value="1"/>
</dbReference>
<comment type="similarity">
    <text evidence="1">Belongs to the alpha-carbonic anhydrase family.</text>
</comment>
<organism evidence="10 11">
    <name type="scientific">Cirrhinus molitorella</name>
    <name type="common">mud carp</name>
    <dbReference type="NCBI Taxonomy" id="172907"/>
    <lineage>
        <taxon>Eukaryota</taxon>
        <taxon>Metazoa</taxon>
        <taxon>Chordata</taxon>
        <taxon>Craniata</taxon>
        <taxon>Vertebrata</taxon>
        <taxon>Euteleostomi</taxon>
        <taxon>Actinopterygii</taxon>
        <taxon>Neopterygii</taxon>
        <taxon>Teleostei</taxon>
        <taxon>Ostariophysi</taxon>
        <taxon>Cypriniformes</taxon>
        <taxon>Cyprinidae</taxon>
        <taxon>Labeoninae</taxon>
        <taxon>Labeonini</taxon>
        <taxon>Cirrhinus</taxon>
    </lineage>
</organism>
<dbReference type="PANTHER" id="PTHR18952:SF84">
    <property type="entry name" value="CARBONIC ANHYDRASE 14"/>
    <property type="match status" value="1"/>
</dbReference>
<dbReference type="EC" id="4.2.1.1" evidence="2"/>
<dbReference type="InterPro" id="IPR023561">
    <property type="entry name" value="Carbonic_anhydrase_a-class"/>
</dbReference>
<dbReference type="SUPFAM" id="SSF51069">
    <property type="entry name" value="Carbonic anhydrase"/>
    <property type="match status" value="1"/>
</dbReference>
<dbReference type="Pfam" id="PF00194">
    <property type="entry name" value="Carb_anhydrase"/>
    <property type="match status" value="1"/>
</dbReference>
<evidence type="ECO:0000313" key="10">
    <source>
        <dbReference type="EMBL" id="KAK2903397.1"/>
    </source>
</evidence>
<evidence type="ECO:0000259" key="9">
    <source>
        <dbReference type="PROSITE" id="PS51144"/>
    </source>
</evidence>
<evidence type="ECO:0000256" key="8">
    <source>
        <dbReference type="SAM" id="SignalP"/>
    </source>
</evidence>
<evidence type="ECO:0000256" key="2">
    <source>
        <dbReference type="ARBA" id="ARBA00012925"/>
    </source>
</evidence>
<dbReference type="InterPro" id="IPR036398">
    <property type="entry name" value="CA_dom_sf"/>
</dbReference>
<keyword evidence="5" id="KW-0325">Glycoprotein</keyword>
<comment type="caution">
    <text evidence="10">The sequence shown here is derived from an EMBL/GenBank/DDBJ whole genome shotgun (WGS) entry which is preliminary data.</text>
</comment>
<keyword evidence="4" id="KW-0862">Zinc</keyword>